<evidence type="ECO:0000313" key="2">
    <source>
        <dbReference type="Proteomes" id="UP000240572"/>
    </source>
</evidence>
<dbReference type="OrthoDB" id="646451at2"/>
<sequence length="275" mass="30606">MKKPYQLLFACTVSGLASCTLFSCNRYYYQPNSVNAPALSDAGDAHLVANGSFGYDEINDTKSRTRVLNLQAAASPVNHLGIIAGYTNYNYHIRENPDPASGSVNASAHLWELGVGGYYTAAENRRGMKLVTDIYAGLGTGGLKSDIAADATRYFLQPGIGLKGPYFDAFFNLRFSGVKYRNFDALGRDQQYLRDKNLVNYQGERIDGQTYVFVEPGFTVRGGYRFIKCQMQLTLSQALSNVDWNHNEALFTVGIYFGLEELIRMARTGTREELR</sequence>
<evidence type="ECO:0000313" key="1">
    <source>
        <dbReference type="EMBL" id="PSK91980.1"/>
    </source>
</evidence>
<dbReference type="PROSITE" id="PS51257">
    <property type="entry name" value="PROKAR_LIPOPROTEIN"/>
    <property type="match status" value="1"/>
</dbReference>
<dbReference type="Proteomes" id="UP000240572">
    <property type="component" value="Unassembled WGS sequence"/>
</dbReference>
<gene>
    <name evidence="1" type="ORF">B0I18_10474</name>
</gene>
<accession>A0A2P8D436</accession>
<dbReference type="RefSeq" id="WP_106523060.1">
    <property type="nucleotide sequence ID" value="NZ_PYGD01000004.1"/>
</dbReference>
<dbReference type="EMBL" id="PYGD01000004">
    <property type="protein sequence ID" value="PSK91980.1"/>
    <property type="molecule type" value="Genomic_DNA"/>
</dbReference>
<comment type="caution">
    <text evidence="1">The sequence shown here is derived from an EMBL/GenBank/DDBJ whole genome shotgun (WGS) entry which is preliminary data.</text>
</comment>
<name>A0A2P8D436_9BACT</name>
<protein>
    <submittedName>
        <fullName evidence="1">Uncharacterized protein</fullName>
    </submittedName>
</protein>
<dbReference type="AlphaFoldDB" id="A0A2P8D436"/>
<proteinExistence type="predicted"/>
<keyword evidence="2" id="KW-1185">Reference proteome</keyword>
<reference evidence="1 2" key="1">
    <citation type="submission" date="2018-03" db="EMBL/GenBank/DDBJ databases">
        <title>Genomic Encyclopedia of Type Strains, Phase III (KMG-III): the genomes of soil and plant-associated and newly described type strains.</title>
        <authorList>
            <person name="Whitman W."/>
        </authorList>
    </citation>
    <scope>NUCLEOTIDE SEQUENCE [LARGE SCALE GENOMIC DNA]</scope>
    <source>
        <strain evidence="1 2">CGMCC 1.12700</strain>
    </source>
</reference>
<organism evidence="1 2">
    <name type="scientific">Taibaiella chishuiensis</name>
    <dbReference type="NCBI Taxonomy" id="1434707"/>
    <lineage>
        <taxon>Bacteria</taxon>
        <taxon>Pseudomonadati</taxon>
        <taxon>Bacteroidota</taxon>
        <taxon>Chitinophagia</taxon>
        <taxon>Chitinophagales</taxon>
        <taxon>Chitinophagaceae</taxon>
        <taxon>Taibaiella</taxon>
    </lineage>
</organism>